<evidence type="ECO:0000313" key="1">
    <source>
        <dbReference type="EMBL" id="EYE97934.1"/>
    </source>
</evidence>
<gene>
    <name evidence="1" type="ORF">EURHEDRAFT_374913</name>
</gene>
<dbReference type="HOGENOM" id="CLU_2333286_0_0_1"/>
<dbReference type="GeneID" id="63693822"/>
<dbReference type="OrthoDB" id="538223at2759"/>
<name>A0A017SMS2_ASPRC</name>
<protein>
    <submittedName>
        <fullName evidence="1">Uncharacterized protein</fullName>
    </submittedName>
</protein>
<reference evidence="2" key="1">
    <citation type="journal article" date="2014" name="Nat. Commun.">
        <title>Genomic adaptations of the halophilic Dead Sea filamentous fungus Eurotium rubrum.</title>
        <authorList>
            <person name="Kis-Papo T."/>
            <person name="Weig A.R."/>
            <person name="Riley R."/>
            <person name="Persoh D."/>
            <person name="Salamov A."/>
            <person name="Sun H."/>
            <person name="Lipzen A."/>
            <person name="Wasser S.P."/>
            <person name="Rambold G."/>
            <person name="Grigoriev I.V."/>
            <person name="Nevo E."/>
        </authorList>
    </citation>
    <scope>NUCLEOTIDE SEQUENCE [LARGE SCALE GENOMIC DNA]</scope>
    <source>
        <strain evidence="2">CBS 135680</strain>
    </source>
</reference>
<organism evidence="1 2">
    <name type="scientific">Aspergillus ruber (strain CBS 135680)</name>
    <dbReference type="NCBI Taxonomy" id="1388766"/>
    <lineage>
        <taxon>Eukaryota</taxon>
        <taxon>Fungi</taxon>
        <taxon>Dikarya</taxon>
        <taxon>Ascomycota</taxon>
        <taxon>Pezizomycotina</taxon>
        <taxon>Eurotiomycetes</taxon>
        <taxon>Eurotiomycetidae</taxon>
        <taxon>Eurotiales</taxon>
        <taxon>Aspergillaceae</taxon>
        <taxon>Aspergillus</taxon>
        <taxon>Aspergillus subgen. Aspergillus</taxon>
    </lineage>
</organism>
<accession>A0A017SMS2</accession>
<dbReference type="Proteomes" id="UP000019804">
    <property type="component" value="Unassembled WGS sequence"/>
</dbReference>
<sequence length="98" mass="10567">MASTSDLSLPPHSSELGDYGSMSLDQTSFALYTLTDLPSNGFNRILSTANGWRYCAKFRAVGSGLGGKDMADEGLLVRMACMRDDDDDDDDDTTMKGV</sequence>
<proteinExistence type="predicted"/>
<evidence type="ECO:0000313" key="2">
    <source>
        <dbReference type="Proteomes" id="UP000019804"/>
    </source>
</evidence>
<dbReference type="RefSeq" id="XP_040641622.1">
    <property type="nucleotide sequence ID" value="XM_040778698.1"/>
</dbReference>
<keyword evidence="2" id="KW-1185">Reference proteome</keyword>
<dbReference type="AlphaFoldDB" id="A0A017SMS2"/>
<dbReference type="EMBL" id="KK088414">
    <property type="protein sequence ID" value="EYE97934.1"/>
    <property type="molecule type" value="Genomic_DNA"/>
</dbReference>